<gene>
    <name evidence="2" type="ORF">NDU88_009987</name>
</gene>
<evidence type="ECO:0000313" key="3">
    <source>
        <dbReference type="Proteomes" id="UP001066276"/>
    </source>
</evidence>
<proteinExistence type="predicted"/>
<dbReference type="Proteomes" id="UP001066276">
    <property type="component" value="Chromosome 5"/>
</dbReference>
<evidence type="ECO:0000256" key="1">
    <source>
        <dbReference type="SAM" id="MobiDB-lite"/>
    </source>
</evidence>
<keyword evidence="3" id="KW-1185">Reference proteome</keyword>
<organism evidence="2 3">
    <name type="scientific">Pleurodeles waltl</name>
    <name type="common">Iberian ribbed newt</name>
    <dbReference type="NCBI Taxonomy" id="8319"/>
    <lineage>
        <taxon>Eukaryota</taxon>
        <taxon>Metazoa</taxon>
        <taxon>Chordata</taxon>
        <taxon>Craniata</taxon>
        <taxon>Vertebrata</taxon>
        <taxon>Euteleostomi</taxon>
        <taxon>Amphibia</taxon>
        <taxon>Batrachia</taxon>
        <taxon>Caudata</taxon>
        <taxon>Salamandroidea</taxon>
        <taxon>Salamandridae</taxon>
        <taxon>Pleurodelinae</taxon>
        <taxon>Pleurodeles</taxon>
    </lineage>
</organism>
<protein>
    <submittedName>
        <fullName evidence="2">Uncharacterized protein</fullName>
    </submittedName>
</protein>
<comment type="caution">
    <text evidence="2">The sequence shown here is derived from an EMBL/GenBank/DDBJ whole genome shotgun (WGS) entry which is preliminary data.</text>
</comment>
<dbReference type="AlphaFoldDB" id="A0AAV7RXU7"/>
<reference evidence="2" key="1">
    <citation type="journal article" date="2022" name="bioRxiv">
        <title>Sequencing and chromosome-scale assembly of the giantPleurodeles waltlgenome.</title>
        <authorList>
            <person name="Brown T."/>
            <person name="Elewa A."/>
            <person name="Iarovenko S."/>
            <person name="Subramanian E."/>
            <person name="Araus A.J."/>
            <person name="Petzold A."/>
            <person name="Susuki M."/>
            <person name="Suzuki K.-i.T."/>
            <person name="Hayashi T."/>
            <person name="Toyoda A."/>
            <person name="Oliveira C."/>
            <person name="Osipova E."/>
            <person name="Leigh N.D."/>
            <person name="Simon A."/>
            <person name="Yun M.H."/>
        </authorList>
    </citation>
    <scope>NUCLEOTIDE SEQUENCE</scope>
    <source>
        <strain evidence="2">20211129_DDA</strain>
        <tissue evidence="2">Liver</tissue>
    </source>
</reference>
<feature type="region of interest" description="Disordered" evidence="1">
    <location>
        <begin position="60"/>
        <end position="119"/>
    </location>
</feature>
<feature type="compositionally biased region" description="Basic and acidic residues" evidence="1">
    <location>
        <begin position="73"/>
        <end position="119"/>
    </location>
</feature>
<name>A0AAV7RXU7_PLEWA</name>
<accession>A0AAV7RXU7</accession>
<dbReference type="EMBL" id="JANPWB010000009">
    <property type="protein sequence ID" value="KAJ1157272.1"/>
    <property type="molecule type" value="Genomic_DNA"/>
</dbReference>
<evidence type="ECO:0000313" key="2">
    <source>
        <dbReference type="EMBL" id="KAJ1157272.1"/>
    </source>
</evidence>
<sequence length="119" mass="12907">MVVKAAAVREALRVLCEAESKDLIQPDILLQAWVGLDRPMLAVEGGVAAAILACSLPQQMDRSVGTESGSEEEATRKKVAEPEAKLASKPKGKESDKDKTVGHKVEKAEKRKQRAEQKD</sequence>